<evidence type="ECO:0000313" key="3">
    <source>
        <dbReference type="Proteomes" id="UP000283474"/>
    </source>
</evidence>
<feature type="signal peptide" evidence="1">
    <location>
        <begin position="1"/>
        <end position="20"/>
    </location>
</feature>
<organism evidence="2 3">
    <name type="scientific">Pollutimonas thiosulfatoxidans</name>
    <dbReference type="NCBI Taxonomy" id="2028345"/>
    <lineage>
        <taxon>Bacteria</taxon>
        <taxon>Pseudomonadati</taxon>
        <taxon>Pseudomonadota</taxon>
        <taxon>Betaproteobacteria</taxon>
        <taxon>Burkholderiales</taxon>
        <taxon>Alcaligenaceae</taxon>
        <taxon>Pollutimonas</taxon>
    </lineage>
</organism>
<dbReference type="EMBL" id="CP022987">
    <property type="protein sequence ID" value="QAA93017.1"/>
    <property type="molecule type" value="Genomic_DNA"/>
</dbReference>
<evidence type="ECO:0000313" key="2">
    <source>
        <dbReference type="EMBL" id="QAA93017.1"/>
    </source>
</evidence>
<evidence type="ECO:0000256" key="1">
    <source>
        <dbReference type="SAM" id="SignalP"/>
    </source>
</evidence>
<keyword evidence="3" id="KW-1185">Reference proteome</keyword>
<keyword evidence="1" id="KW-0732">Signal</keyword>
<sequence>MWLWSCAGAAALTMVVGFTAGGWVTGGTAAQQAETSTEAAVAQLAASICANRFLAAPDAQYQLTQLQEVDSWKQDSFIEEGGWVTFANMEHPVEGAADLCAEKVLAGNPVAPESGA</sequence>
<feature type="chain" id="PRO_5019563268" evidence="1">
    <location>
        <begin position="21"/>
        <end position="116"/>
    </location>
</feature>
<name>A0A410G9S3_9BURK</name>
<dbReference type="KEGG" id="pus:CKA81_03530"/>
<gene>
    <name evidence="2" type="ORF">CKA81_03530</name>
</gene>
<dbReference type="AlphaFoldDB" id="A0A410G9S3"/>
<accession>A0A410G9S3</accession>
<protein>
    <submittedName>
        <fullName evidence="2">Uncharacterized protein</fullName>
    </submittedName>
</protein>
<reference evidence="2 3" key="1">
    <citation type="submission" date="2017-08" db="EMBL/GenBank/DDBJ databases">
        <authorList>
            <person name="Park S.-J."/>
            <person name="Kim H."/>
        </authorList>
    </citation>
    <scope>NUCLEOTIDE SEQUENCE [LARGE SCALE GENOMIC DNA]</scope>
    <source>
        <strain evidence="3">ye3</strain>
    </source>
</reference>
<dbReference type="Proteomes" id="UP000283474">
    <property type="component" value="Chromosome"/>
</dbReference>
<proteinExistence type="predicted"/>
<dbReference type="OrthoDB" id="8641722at2"/>